<reference evidence="3 4" key="1">
    <citation type="submission" date="2024-09" db="EMBL/GenBank/DDBJ databases">
        <authorList>
            <person name="Zhang Z.-H."/>
        </authorList>
    </citation>
    <scope>NUCLEOTIDE SEQUENCE [LARGE SCALE GENOMIC DNA]</scope>
    <source>
        <strain evidence="3 4">HHTR114</strain>
    </source>
</reference>
<feature type="domain" description="Thioesterase" evidence="2">
    <location>
        <begin position="49"/>
        <end position="124"/>
    </location>
</feature>
<name>A0ABW1KQL8_9PROT</name>
<protein>
    <submittedName>
        <fullName evidence="3">PaaI family thioesterase</fullName>
        <ecNumber evidence="3">3.1.2.-</ecNumber>
    </submittedName>
</protein>
<gene>
    <name evidence="3" type="ORF">ACFMB1_00490</name>
</gene>
<keyword evidence="4" id="KW-1185">Reference proteome</keyword>
<dbReference type="PANTHER" id="PTHR43240:SF8">
    <property type="entry name" value="PHENYLACETIC ACID DEGRADATION-RELATED PROTEIN"/>
    <property type="match status" value="1"/>
</dbReference>
<comment type="caution">
    <text evidence="3">The sequence shown here is derived from an EMBL/GenBank/DDBJ whole genome shotgun (WGS) entry which is preliminary data.</text>
</comment>
<evidence type="ECO:0000313" key="3">
    <source>
        <dbReference type="EMBL" id="MFC6033995.1"/>
    </source>
</evidence>
<dbReference type="InterPro" id="IPR029069">
    <property type="entry name" value="HotDog_dom_sf"/>
</dbReference>
<dbReference type="EMBL" id="JBHPON010000001">
    <property type="protein sequence ID" value="MFC6033995.1"/>
    <property type="molecule type" value="Genomic_DNA"/>
</dbReference>
<accession>A0ABW1KQL8</accession>
<evidence type="ECO:0000313" key="4">
    <source>
        <dbReference type="Proteomes" id="UP001596116"/>
    </source>
</evidence>
<evidence type="ECO:0000259" key="2">
    <source>
        <dbReference type="Pfam" id="PF03061"/>
    </source>
</evidence>
<dbReference type="RefSeq" id="WP_379880714.1">
    <property type="nucleotide sequence ID" value="NZ_JBHPON010000001.1"/>
</dbReference>
<dbReference type="SUPFAM" id="SSF54637">
    <property type="entry name" value="Thioesterase/thiol ester dehydrase-isomerase"/>
    <property type="match status" value="1"/>
</dbReference>
<proteinExistence type="predicted"/>
<dbReference type="PANTHER" id="PTHR43240">
    <property type="entry name" value="1,4-DIHYDROXY-2-NAPHTHOYL-COA THIOESTERASE 1"/>
    <property type="match status" value="1"/>
</dbReference>
<dbReference type="Gene3D" id="3.10.129.10">
    <property type="entry name" value="Hotdog Thioesterase"/>
    <property type="match status" value="1"/>
</dbReference>
<evidence type="ECO:0000256" key="1">
    <source>
        <dbReference type="ARBA" id="ARBA00022801"/>
    </source>
</evidence>
<dbReference type="EC" id="3.1.2.-" evidence="3"/>
<dbReference type="GO" id="GO:0016787">
    <property type="term" value="F:hydrolase activity"/>
    <property type="evidence" value="ECO:0007669"/>
    <property type="project" value="UniProtKB-KW"/>
</dbReference>
<dbReference type="NCBIfam" id="TIGR00369">
    <property type="entry name" value="unchar_dom_1"/>
    <property type="match status" value="1"/>
</dbReference>
<dbReference type="CDD" id="cd03443">
    <property type="entry name" value="PaaI_thioesterase"/>
    <property type="match status" value="1"/>
</dbReference>
<dbReference type="InterPro" id="IPR006683">
    <property type="entry name" value="Thioestr_dom"/>
</dbReference>
<organism evidence="3 4">
    <name type="scientific">Hyphococcus aureus</name>
    <dbReference type="NCBI Taxonomy" id="2666033"/>
    <lineage>
        <taxon>Bacteria</taxon>
        <taxon>Pseudomonadati</taxon>
        <taxon>Pseudomonadota</taxon>
        <taxon>Alphaproteobacteria</taxon>
        <taxon>Parvularculales</taxon>
        <taxon>Parvularculaceae</taxon>
        <taxon>Hyphococcus</taxon>
    </lineage>
</organism>
<sequence>MSEENLASAFNQNNAPFAKMMGVTMTLVTKERIEGELLVTPDHCTIPATLHGGAIMAFADNMGGIGAFMNMPQGFMTTTIESKTNFLRAIPVGQTAKAVTTPVNLGRTLQVWKTDVFREDGKLAAVVTQTQLVRQPKES</sequence>
<dbReference type="Pfam" id="PF03061">
    <property type="entry name" value="4HBT"/>
    <property type="match status" value="1"/>
</dbReference>
<keyword evidence="1 3" id="KW-0378">Hydrolase</keyword>
<dbReference type="Proteomes" id="UP001596116">
    <property type="component" value="Unassembled WGS sequence"/>
</dbReference>
<dbReference type="InterPro" id="IPR003736">
    <property type="entry name" value="PAAI_dom"/>
</dbReference>